<accession>A0A0E9WG64</accession>
<reference evidence="1" key="2">
    <citation type="journal article" date="2015" name="Fish Shellfish Immunol.">
        <title>Early steps in the European eel (Anguilla anguilla)-Vibrio vulnificus interaction in the gills: Role of the RtxA13 toxin.</title>
        <authorList>
            <person name="Callol A."/>
            <person name="Pajuelo D."/>
            <person name="Ebbesson L."/>
            <person name="Teles M."/>
            <person name="MacKenzie S."/>
            <person name="Amaro C."/>
        </authorList>
    </citation>
    <scope>NUCLEOTIDE SEQUENCE</scope>
</reference>
<proteinExistence type="predicted"/>
<protein>
    <submittedName>
        <fullName evidence="1">Uncharacterized protein</fullName>
    </submittedName>
</protein>
<name>A0A0E9WG64_ANGAN</name>
<sequence length="42" mass="4707">MTLFWAISITLPFNLSSFGSYRGLRSTVSPSAHPAPTFRMFL</sequence>
<dbReference type="AlphaFoldDB" id="A0A0E9WG64"/>
<evidence type="ECO:0000313" key="1">
    <source>
        <dbReference type="EMBL" id="JAH89337.1"/>
    </source>
</evidence>
<dbReference type="EMBL" id="GBXM01019240">
    <property type="protein sequence ID" value="JAH89337.1"/>
    <property type="molecule type" value="Transcribed_RNA"/>
</dbReference>
<organism evidence="1">
    <name type="scientific">Anguilla anguilla</name>
    <name type="common">European freshwater eel</name>
    <name type="synonym">Muraena anguilla</name>
    <dbReference type="NCBI Taxonomy" id="7936"/>
    <lineage>
        <taxon>Eukaryota</taxon>
        <taxon>Metazoa</taxon>
        <taxon>Chordata</taxon>
        <taxon>Craniata</taxon>
        <taxon>Vertebrata</taxon>
        <taxon>Euteleostomi</taxon>
        <taxon>Actinopterygii</taxon>
        <taxon>Neopterygii</taxon>
        <taxon>Teleostei</taxon>
        <taxon>Anguilliformes</taxon>
        <taxon>Anguillidae</taxon>
        <taxon>Anguilla</taxon>
    </lineage>
</organism>
<reference evidence="1" key="1">
    <citation type="submission" date="2014-11" db="EMBL/GenBank/DDBJ databases">
        <authorList>
            <person name="Amaro Gonzalez C."/>
        </authorList>
    </citation>
    <scope>NUCLEOTIDE SEQUENCE</scope>
</reference>